<gene>
    <name evidence="1" type="ORF">AMTR_s00173p00058300</name>
</gene>
<reference evidence="2" key="1">
    <citation type="journal article" date="2013" name="Science">
        <title>The Amborella genome and the evolution of flowering plants.</title>
        <authorList>
            <consortium name="Amborella Genome Project"/>
        </authorList>
    </citation>
    <scope>NUCLEOTIDE SEQUENCE [LARGE SCALE GENOMIC DNA]</scope>
</reference>
<dbReference type="HOGENOM" id="CLU_2515687_0_0_1"/>
<dbReference type="PANTHER" id="PTHR47381">
    <property type="entry name" value="ALPHA/BETA-HYDROLASES SUPERFAMILY PROTEIN"/>
    <property type="match status" value="1"/>
</dbReference>
<dbReference type="OMA" id="SEAMEWC"/>
<dbReference type="PANTHER" id="PTHR47381:SF3">
    <property type="entry name" value="ALPHA_BETA-HYDROLASES SUPERFAMILY PROTEIN"/>
    <property type="match status" value="1"/>
</dbReference>
<dbReference type="AlphaFoldDB" id="W1NRG5"/>
<protein>
    <submittedName>
        <fullName evidence="1">Uncharacterized protein</fullName>
    </submittedName>
</protein>
<keyword evidence="2" id="KW-1185">Reference proteome</keyword>
<organism evidence="1 2">
    <name type="scientific">Amborella trichopoda</name>
    <dbReference type="NCBI Taxonomy" id="13333"/>
    <lineage>
        <taxon>Eukaryota</taxon>
        <taxon>Viridiplantae</taxon>
        <taxon>Streptophyta</taxon>
        <taxon>Embryophyta</taxon>
        <taxon>Tracheophyta</taxon>
        <taxon>Spermatophyta</taxon>
        <taxon>Magnoliopsida</taxon>
        <taxon>Amborellales</taxon>
        <taxon>Amborellaceae</taxon>
        <taxon>Amborella</taxon>
    </lineage>
</organism>
<sequence length="85" mass="10070">MATENPQKFRLNFLKMLLIRRRKQVPLTVELSKPVTNPRYQGVPPTRSSEAMEWCPKRDGYVKDDFAEENLYLYTEAFSLLFLQN</sequence>
<proteinExistence type="predicted"/>
<evidence type="ECO:0000313" key="2">
    <source>
        <dbReference type="Proteomes" id="UP000017836"/>
    </source>
</evidence>
<evidence type="ECO:0000313" key="1">
    <source>
        <dbReference type="EMBL" id="ERM97615.1"/>
    </source>
</evidence>
<dbReference type="Gramene" id="ERM97615">
    <property type="protein sequence ID" value="ERM97615"/>
    <property type="gene ID" value="AMTR_s00173p00058300"/>
</dbReference>
<accession>W1NRG5</accession>
<dbReference type="EMBL" id="KI395938">
    <property type="protein sequence ID" value="ERM97615.1"/>
    <property type="molecule type" value="Genomic_DNA"/>
</dbReference>
<dbReference type="STRING" id="13333.W1NRG5"/>
<dbReference type="Proteomes" id="UP000017836">
    <property type="component" value="Unassembled WGS sequence"/>
</dbReference>
<name>W1NRG5_AMBTC</name>